<evidence type="ECO:0000313" key="5">
    <source>
        <dbReference type="Proteomes" id="UP000316079"/>
    </source>
</evidence>
<proteinExistence type="predicted"/>
<dbReference type="SUPFAM" id="SSF51445">
    <property type="entry name" value="(Trans)glycosidases"/>
    <property type="match status" value="1"/>
</dbReference>
<evidence type="ECO:0008006" key="6">
    <source>
        <dbReference type="Google" id="ProtNLM"/>
    </source>
</evidence>
<dbReference type="GO" id="GO:0016323">
    <property type="term" value="C:basolateral plasma membrane"/>
    <property type="evidence" value="ECO:0007669"/>
    <property type="project" value="TreeGrafter"/>
</dbReference>
<dbReference type="InterPro" id="IPR031984">
    <property type="entry name" value="SLC3A2_N"/>
</dbReference>
<dbReference type="Gene3D" id="3.20.20.80">
    <property type="entry name" value="Glycosidases"/>
    <property type="match status" value="1"/>
</dbReference>
<evidence type="ECO:0000256" key="1">
    <source>
        <dbReference type="SAM" id="Phobius"/>
    </source>
</evidence>
<dbReference type="PANTHER" id="PTHR46673:SF2">
    <property type="entry name" value="4F2 CELL-SURFACE ANTIGEN HEAVY CHAIN-LIKE"/>
    <property type="match status" value="1"/>
</dbReference>
<dbReference type="AlphaFoldDB" id="A0A553Q206"/>
<dbReference type="InterPro" id="IPR017853">
    <property type="entry name" value="GH"/>
</dbReference>
<reference evidence="4 5" key="1">
    <citation type="journal article" date="2019" name="Sci. Data">
        <title>Hybrid genome assembly and annotation of Danionella translucida.</title>
        <authorList>
            <person name="Kadobianskyi M."/>
            <person name="Schulze L."/>
            <person name="Schuelke M."/>
            <person name="Judkewitz B."/>
        </authorList>
    </citation>
    <scope>NUCLEOTIDE SEQUENCE [LARGE SCALE GENOMIC DNA]</scope>
    <source>
        <strain evidence="4 5">Bolton</strain>
    </source>
</reference>
<evidence type="ECO:0000259" key="3">
    <source>
        <dbReference type="Pfam" id="PF16028"/>
    </source>
</evidence>
<feature type="transmembrane region" description="Helical" evidence="1">
    <location>
        <begin position="81"/>
        <end position="101"/>
    </location>
</feature>
<accession>A0A553Q206</accession>
<protein>
    <recommendedName>
        <fullName evidence="6">Glycosyl hydrolase family 13 catalytic domain-containing protein</fullName>
    </recommendedName>
</protein>
<name>A0A553Q206_9TELE</name>
<dbReference type="GO" id="GO:0016324">
    <property type="term" value="C:apical plasma membrane"/>
    <property type="evidence" value="ECO:0007669"/>
    <property type="project" value="TreeGrafter"/>
</dbReference>
<organism evidence="4 5">
    <name type="scientific">Danionella cerebrum</name>
    <dbReference type="NCBI Taxonomy" id="2873325"/>
    <lineage>
        <taxon>Eukaryota</taxon>
        <taxon>Metazoa</taxon>
        <taxon>Chordata</taxon>
        <taxon>Craniata</taxon>
        <taxon>Vertebrata</taxon>
        <taxon>Euteleostomi</taxon>
        <taxon>Actinopterygii</taxon>
        <taxon>Neopterygii</taxon>
        <taxon>Teleostei</taxon>
        <taxon>Ostariophysi</taxon>
        <taxon>Cypriniformes</taxon>
        <taxon>Danionidae</taxon>
        <taxon>Danioninae</taxon>
        <taxon>Danionella</taxon>
    </lineage>
</organism>
<evidence type="ECO:0000313" key="4">
    <source>
        <dbReference type="EMBL" id="TRY83972.1"/>
    </source>
</evidence>
<keyword evidence="1" id="KW-0812">Transmembrane</keyword>
<dbReference type="STRING" id="623744.A0A553Q206"/>
<dbReference type="Proteomes" id="UP000316079">
    <property type="component" value="Unassembled WGS sequence"/>
</dbReference>
<feature type="domain" description="Glycosyl hydrolase family 13 catalytic" evidence="2">
    <location>
        <begin position="132"/>
        <end position="202"/>
    </location>
</feature>
<dbReference type="EMBL" id="SRMA01026442">
    <property type="protein sequence ID" value="TRY83972.1"/>
    <property type="molecule type" value="Genomic_DNA"/>
</dbReference>
<comment type="caution">
    <text evidence="4">The sequence shown here is derived from an EMBL/GenBank/DDBJ whole genome shotgun (WGS) entry which is preliminary data.</text>
</comment>
<dbReference type="PANTHER" id="PTHR46673">
    <property type="entry name" value="4F2 CELL-SURFACE ANTIGEN HEAVY CHAIN"/>
    <property type="match status" value="1"/>
</dbReference>
<dbReference type="GO" id="GO:0015190">
    <property type="term" value="F:L-leucine transmembrane transporter activity"/>
    <property type="evidence" value="ECO:0007669"/>
    <property type="project" value="TreeGrafter"/>
</dbReference>
<evidence type="ECO:0000259" key="2">
    <source>
        <dbReference type="Pfam" id="PF00128"/>
    </source>
</evidence>
<gene>
    <name evidence="4" type="ORF">DNTS_006291</name>
</gene>
<feature type="domain" description="Solute carrier family 3 member 2 N-terminal" evidence="3">
    <location>
        <begin position="52"/>
        <end position="119"/>
    </location>
</feature>
<dbReference type="GO" id="GO:0015180">
    <property type="term" value="F:L-alanine transmembrane transporter activity"/>
    <property type="evidence" value="ECO:0007669"/>
    <property type="project" value="TreeGrafter"/>
</dbReference>
<dbReference type="GO" id="GO:0015823">
    <property type="term" value="P:phenylalanine transport"/>
    <property type="evidence" value="ECO:0007669"/>
    <property type="project" value="TreeGrafter"/>
</dbReference>
<dbReference type="GO" id="GO:0015173">
    <property type="term" value="F:aromatic amino acid transmembrane transporter activity"/>
    <property type="evidence" value="ECO:0007669"/>
    <property type="project" value="TreeGrafter"/>
</dbReference>
<sequence length="498" mass="55868">MQKMTLKVDGDPAHGSVSVQVGRYPDLNYSNSETAPLLVPECHHDHRFHRHQQQAHWRPLNREELEIIAGGPRWRKLRSRLLLCFWFCWLLMLGTAVAIIIQTPKAVTPDLRWWQKDVFYHLHPGLLMDVQTNETSHISRVSARLPYLKSLGVSALILQGMFGPDSSSANLTEIDHSLGTLPQFTQLITQSRNAGVRVILDLCELDLFDQELGNVTDVWSSMTKNIQYTLRFWLVQGVSGFGICDTDPAFSKKTLMEWNMLLQEFSSHDDERILMVRQLGNIPSDNVFNISVNGSLVELFTKPLIPDPHHPLSPAEVAEAMEASLQTQQRDWPSWTVGGGVPRELHRAILVLIMTLPGTPIIKYGEEFNLVQQVTQLNQPPALFHSLSQSRAHEEALHFGTFTLLTFNASLPSSGLNSTSTPPIAFLRSWGCVHFLVLIHLGSKPHSLDPGWAPSLPEGGVFVTSTGLDRFGPVTLRSIKMQPHEAIVIKLFESDITT</sequence>
<dbReference type="GO" id="GO:1904273">
    <property type="term" value="P:L-alanine import across plasma membrane"/>
    <property type="evidence" value="ECO:0007669"/>
    <property type="project" value="TreeGrafter"/>
</dbReference>
<dbReference type="GO" id="GO:0005975">
    <property type="term" value="P:carbohydrate metabolic process"/>
    <property type="evidence" value="ECO:0007669"/>
    <property type="project" value="InterPro"/>
</dbReference>
<dbReference type="InterPro" id="IPR006047">
    <property type="entry name" value="GH13_cat_dom"/>
</dbReference>
<dbReference type="GO" id="GO:1903801">
    <property type="term" value="P:L-leucine import across plasma membrane"/>
    <property type="evidence" value="ECO:0007669"/>
    <property type="project" value="TreeGrafter"/>
</dbReference>
<dbReference type="Pfam" id="PF16028">
    <property type="entry name" value="SLC3A2_N"/>
    <property type="match status" value="1"/>
</dbReference>
<keyword evidence="1" id="KW-0472">Membrane</keyword>
<dbReference type="InterPro" id="IPR042280">
    <property type="entry name" value="SLC3A2"/>
</dbReference>
<keyword evidence="5" id="KW-1185">Reference proteome</keyword>
<dbReference type="Pfam" id="PF00128">
    <property type="entry name" value="Alpha-amylase"/>
    <property type="match status" value="1"/>
</dbReference>
<dbReference type="OrthoDB" id="204980at2759"/>
<keyword evidence="1" id="KW-1133">Transmembrane helix</keyword>